<reference evidence="1 2" key="1">
    <citation type="submission" date="2023-08" db="EMBL/GenBank/DDBJ databases">
        <title>Genome sequencing of plant associated microbes to promote plant fitness in Sorghum bicolor and Oryza sativa.</title>
        <authorList>
            <person name="Coleman-Derr D."/>
        </authorList>
    </citation>
    <scope>NUCLEOTIDE SEQUENCE [LARGE SCALE GENOMIC DNA]</scope>
    <source>
        <strain evidence="1 2">SLBN-33</strain>
    </source>
</reference>
<gene>
    <name evidence="1" type="ORF">QF025_005670</name>
</gene>
<organism evidence="1 2">
    <name type="scientific">Paraburkholderia graminis</name>
    <dbReference type="NCBI Taxonomy" id="60548"/>
    <lineage>
        <taxon>Bacteria</taxon>
        <taxon>Pseudomonadati</taxon>
        <taxon>Pseudomonadota</taxon>
        <taxon>Betaproteobacteria</taxon>
        <taxon>Burkholderiales</taxon>
        <taxon>Burkholderiaceae</taxon>
        <taxon>Paraburkholderia</taxon>
    </lineage>
</organism>
<dbReference type="Proteomes" id="UP001245184">
    <property type="component" value="Unassembled WGS sequence"/>
</dbReference>
<name>A0ABD5CNZ4_9BURK</name>
<sequence length="92" mass="9770">MPFLAIVFAAGTCRLCGGWRRVVFNAGFEAGLEAGLEAAFEAVCRAPLEAVLKAISEAVFDAVPKSVELHSKQARRLPLNGAVRAAGELVRM</sequence>
<dbReference type="AlphaFoldDB" id="A0ABD5CNZ4"/>
<evidence type="ECO:0000313" key="2">
    <source>
        <dbReference type="Proteomes" id="UP001245184"/>
    </source>
</evidence>
<comment type="caution">
    <text evidence="1">The sequence shown here is derived from an EMBL/GenBank/DDBJ whole genome shotgun (WGS) entry which is preliminary data.</text>
</comment>
<proteinExistence type="predicted"/>
<protein>
    <submittedName>
        <fullName evidence="1">Uncharacterized protein</fullName>
    </submittedName>
</protein>
<dbReference type="RefSeq" id="WP_307254010.1">
    <property type="nucleotide sequence ID" value="NZ_ATXV01000022.1"/>
</dbReference>
<accession>A0ABD5CNZ4</accession>
<dbReference type="EMBL" id="JAVIZN010000002">
    <property type="protein sequence ID" value="MDR6206950.1"/>
    <property type="molecule type" value="Genomic_DNA"/>
</dbReference>
<evidence type="ECO:0000313" key="1">
    <source>
        <dbReference type="EMBL" id="MDR6206950.1"/>
    </source>
</evidence>